<dbReference type="PANTHER" id="PTHR11014">
    <property type="entry name" value="PEPTIDASE M20 FAMILY MEMBER"/>
    <property type="match status" value="1"/>
</dbReference>
<dbReference type="Pfam" id="PF01546">
    <property type="entry name" value="Peptidase_M20"/>
    <property type="match status" value="1"/>
</dbReference>
<dbReference type="GO" id="GO:0046872">
    <property type="term" value="F:metal ion binding"/>
    <property type="evidence" value="ECO:0007669"/>
    <property type="project" value="UniProtKB-KW"/>
</dbReference>
<accession>A0A1H8R292</accession>
<dbReference type="Pfam" id="PF07687">
    <property type="entry name" value="M20_dimer"/>
    <property type="match status" value="1"/>
</dbReference>
<proteinExistence type="inferred from homology"/>
<name>A0A1H8R292_9BACI</name>
<keyword evidence="3" id="KW-0464">Manganese</keyword>
<keyword evidence="3" id="KW-0479">Metal-binding</keyword>
<dbReference type="Proteomes" id="UP000199300">
    <property type="component" value="Unassembled WGS sequence"/>
</dbReference>
<dbReference type="STRING" id="872970.SAMN04488134_109120"/>
<organism evidence="5 6">
    <name type="scientific">Amphibacillus marinus</name>
    <dbReference type="NCBI Taxonomy" id="872970"/>
    <lineage>
        <taxon>Bacteria</taxon>
        <taxon>Bacillati</taxon>
        <taxon>Bacillota</taxon>
        <taxon>Bacilli</taxon>
        <taxon>Bacillales</taxon>
        <taxon>Bacillaceae</taxon>
        <taxon>Amphibacillus</taxon>
    </lineage>
</organism>
<evidence type="ECO:0000256" key="3">
    <source>
        <dbReference type="PIRSR" id="PIRSR005962-1"/>
    </source>
</evidence>
<feature type="binding site" evidence="3">
    <location>
        <position position="106"/>
    </location>
    <ligand>
        <name>Mn(2+)</name>
        <dbReference type="ChEBI" id="CHEBI:29035"/>
        <label>2</label>
    </ligand>
</feature>
<dbReference type="GO" id="GO:0016787">
    <property type="term" value="F:hydrolase activity"/>
    <property type="evidence" value="ECO:0007669"/>
    <property type="project" value="UniProtKB-KW"/>
</dbReference>
<dbReference type="Gene3D" id="3.30.70.360">
    <property type="match status" value="1"/>
</dbReference>
<reference evidence="5 6" key="1">
    <citation type="submission" date="2016-10" db="EMBL/GenBank/DDBJ databases">
        <authorList>
            <person name="de Groot N.N."/>
        </authorList>
    </citation>
    <scope>NUCLEOTIDE SEQUENCE [LARGE SCALE GENOMIC DNA]</scope>
    <source>
        <strain evidence="5 6">CGMCC 1.10434</strain>
    </source>
</reference>
<evidence type="ECO:0000313" key="5">
    <source>
        <dbReference type="EMBL" id="SEO60278.1"/>
    </source>
</evidence>
<protein>
    <submittedName>
        <fullName evidence="5">Amidohydrolase</fullName>
    </submittedName>
</protein>
<dbReference type="InterPro" id="IPR036264">
    <property type="entry name" value="Bact_exopeptidase_dim_dom"/>
</dbReference>
<feature type="domain" description="Peptidase M20 dimerisation" evidence="4">
    <location>
        <begin position="188"/>
        <end position="280"/>
    </location>
</feature>
<evidence type="ECO:0000256" key="2">
    <source>
        <dbReference type="ARBA" id="ARBA00022801"/>
    </source>
</evidence>
<keyword evidence="2 5" id="KW-0378">Hydrolase</keyword>
<dbReference type="EMBL" id="FODJ01000009">
    <property type="protein sequence ID" value="SEO60278.1"/>
    <property type="molecule type" value="Genomic_DNA"/>
</dbReference>
<dbReference type="Gene3D" id="3.40.630.10">
    <property type="entry name" value="Zn peptidases"/>
    <property type="match status" value="1"/>
</dbReference>
<comment type="cofactor">
    <cofactor evidence="3">
        <name>Mn(2+)</name>
        <dbReference type="ChEBI" id="CHEBI:29035"/>
    </cofactor>
    <text evidence="3">The Mn(2+) ion enhances activity.</text>
</comment>
<evidence type="ECO:0000256" key="1">
    <source>
        <dbReference type="ARBA" id="ARBA00006153"/>
    </source>
</evidence>
<feature type="binding site" evidence="3">
    <location>
        <position position="104"/>
    </location>
    <ligand>
        <name>Mn(2+)</name>
        <dbReference type="ChEBI" id="CHEBI:29035"/>
        <label>2</label>
    </ligand>
</feature>
<feature type="binding site" evidence="3">
    <location>
        <position position="364"/>
    </location>
    <ligand>
        <name>Mn(2+)</name>
        <dbReference type="ChEBI" id="CHEBI:29035"/>
        <label>2</label>
    </ligand>
</feature>
<dbReference type="PIRSF" id="PIRSF005962">
    <property type="entry name" value="Pept_M20D_amidohydro"/>
    <property type="match status" value="1"/>
</dbReference>
<dbReference type="OrthoDB" id="9776731at2"/>
<dbReference type="InterPro" id="IPR011650">
    <property type="entry name" value="Peptidase_M20_dimer"/>
</dbReference>
<keyword evidence="6" id="KW-1185">Reference proteome</keyword>
<dbReference type="NCBIfam" id="TIGR01891">
    <property type="entry name" value="amidohydrolases"/>
    <property type="match status" value="1"/>
</dbReference>
<comment type="similarity">
    <text evidence="1">Belongs to the peptidase M20 family.</text>
</comment>
<dbReference type="PANTHER" id="PTHR11014:SF63">
    <property type="entry name" value="METALLOPEPTIDASE, PUTATIVE (AFU_ORTHOLOGUE AFUA_6G09600)-RELATED"/>
    <property type="match status" value="1"/>
</dbReference>
<sequence>MDKSKIFAKIDQLFAEMVELRRDLHMYPELSFQEERTAKVIADYQRQLGLEVRDHVGGRGVVATLRGGKPGKTVAIRADFDALPIQEENDVPYKSKNSGVMHACGHDAHTAIALGISKAFAAYQDQLCGTIVFIHQHAEEQDPGGAKPMVEDGALTGVDAIFATHMENYLPVGHVWHNDQVILGASDDFELTIKGVGGHGAFPHDTTDVIQIGAQLVSSLHQVVSRKVDPLKPAVLTIGAFQAGETANVIPGSARIEGTVRTFDEDVRYQIADWIKQITKHTVAAFGADFDLDYKFGYPALKNDRALNQLLVKAAADVLPEQNIHVMEPNMGAEDFSYFTGAIPGTYFFTGSANKEKGFTYPYHHPKFDIDETALRNGAKVLASAALDFLAERSDEQKV</sequence>
<feature type="binding site" evidence="3">
    <location>
        <position position="140"/>
    </location>
    <ligand>
        <name>Mn(2+)</name>
        <dbReference type="ChEBI" id="CHEBI:29035"/>
        <label>2</label>
    </ligand>
</feature>
<dbReference type="SUPFAM" id="SSF55031">
    <property type="entry name" value="Bacterial exopeptidase dimerisation domain"/>
    <property type="match status" value="1"/>
</dbReference>
<evidence type="ECO:0000313" key="6">
    <source>
        <dbReference type="Proteomes" id="UP000199300"/>
    </source>
</evidence>
<dbReference type="RefSeq" id="WP_091498899.1">
    <property type="nucleotide sequence ID" value="NZ_FODJ01000009.1"/>
</dbReference>
<feature type="binding site" evidence="3">
    <location>
        <position position="165"/>
    </location>
    <ligand>
        <name>Mn(2+)</name>
        <dbReference type="ChEBI" id="CHEBI:29035"/>
        <label>2</label>
    </ligand>
</feature>
<dbReference type="AlphaFoldDB" id="A0A1H8R292"/>
<dbReference type="InterPro" id="IPR017439">
    <property type="entry name" value="Amidohydrolase"/>
</dbReference>
<gene>
    <name evidence="5" type="ORF">SAMN04488134_109120</name>
</gene>
<dbReference type="SUPFAM" id="SSF53187">
    <property type="entry name" value="Zn-dependent exopeptidases"/>
    <property type="match status" value="1"/>
</dbReference>
<dbReference type="FunFam" id="3.30.70.360:FF:000014">
    <property type="entry name" value="N-acyl-L-amino acid amidohydrolase"/>
    <property type="match status" value="1"/>
</dbReference>
<dbReference type="InterPro" id="IPR002933">
    <property type="entry name" value="Peptidase_M20"/>
</dbReference>
<evidence type="ECO:0000259" key="4">
    <source>
        <dbReference type="Pfam" id="PF07687"/>
    </source>
</evidence>